<dbReference type="PANTHER" id="PTHR47894">
    <property type="entry name" value="HTH-TYPE TRANSCRIPTIONAL REGULATOR GADX"/>
    <property type="match status" value="1"/>
</dbReference>
<evidence type="ECO:0000313" key="6">
    <source>
        <dbReference type="Proteomes" id="UP000248926"/>
    </source>
</evidence>
<dbReference type="Pfam" id="PF12625">
    <property type="entry name" value="Arabinose_bd"/>
    <property type="match status" value="1"/>
</dbReference>
<dbReference type="InterPro" id="IPR009057">
    <property type="entry name" value="Homeodomain-like_sf"/>
</dbReference>
<keyword evidence="1" id="KW-0805">Transcription regulation</keyword>
<gene>
    <name evidence="5" type="ORF">CA260_11895</name>
</gene>
<dbReference type="GO" id="GO:0000976">
    <property type="term" value="F:transcription cis-regulatory region binding"/>
    <property type="evidence" value="ECO:0007669"/>
    <property type="project" value="TreeGrafter"/>
</dbReference>
<keyword evidence="3" id="KW-0804">Transcription</keyword>
<proteinExistence type="predicted"/>
<dbReference type="Gene3D" id="1.10.10.60">
    <property type="entry name" value="Homeodomain-like"/>
    <property type="match status" value="1"/>
</dbReference>
<dbReference type="SUPFAM" id="SSF46689">
    <property type="entry name" value="Homeodomain-like"/>
    <property type="match status" value="1"/>
</dbReference>
<keyword evidence="2" id="KW-0238">DNA-binding</keyword>
<dbReference type="Pfam" id="PF12833">
    <property type="entry name" value="HTH_18"/>
    <property type="match status" value="1"/>
</dbReference>
<evidence type="ECO:0000256" key="1">
    <source>
        <dbReference type="ARBA" id="ARBA00023015"/>
    </source>
</evidence>
<dbReference type="EMBL" id="NFZS01000003">
    <property type="protein sequence ID" value="RAO76032.1"/>
    <property type="molecule type" value="Genomic_DNA"/>
</dbReference>
<comment type="caution">
    <text evidence="5">The sequence shown here is derived from an EMBL/GenBank/DDBJ whole genome shotgun (WGS) entry which is preliminary data.</text>
</comment>
<dbReference type="AlphaFoldDB" id="A0A328P5L4"/>
<dbReference type="SMART" id="SM00342">
    <property type="entry name" value="HTH_ARAC"/>
    <property type="match status" value="1"/>
</dbReference>
<feature type="domain" description="HTH araC/xylS-type" evidence="4">
    <location>
        <begin position="231"/>
        <end position="329"/>
    </location>
</feature>
<reference evidence="5 6" key="1">
    <citation type="journal article" date="2018" name="Genet. Mol. Biol.">
        <title>The genome sequence of Dyella jiangningensis FCAV SCS01 from a lignocellulose-decomposing microbial consortium metagenome reveals potential for biotechnological applications.</title>
        <authorList>
            <person name="Desiderato J.G."/>
            <person name="Alvarenga D.O."/>
            <person name="Constancio M.T.L."/>
            <person name="Alves L.M.C."/>
            <person name="Varani A.M."/>
        </authorList>
    </citation>
    <scope>NUCLEOTIDE SEQUENCE [LARGE SCALE GENOMIC DNA]</scope>
    <source>
        <strain evidence="5 6">FCAV SCS01</strain>
    </source>
</reference>
<dbReference type="GO" id="GO:0003700">
    <property type="term" value="F:DNA-binding transcription factor activity"/>
    <property type="evidence" value="ECO:0007669"/>
    <property type="project" value="InterPro"/>
</dbReference>
<dbReference type="GO" id="GO:0005829">
    <property type="term" value="C:cytosol"/>
    <property type="evidence" value="ECO:0007669"/>
    <property type="project" value="TreeGrafter"/>
</dbReference>
<accession>A0A328P5L4</accession>
<sequence>MRADQIPLSRGAFARMATLDLDVPAVLDHAGLPRALMSEARPMLTTAQFFAFWHAVEAVCRDPSLGLRLGDGTRSEVYDMVTAAALHSGTLGGALDKLARYKRLTCPEDVVVELGRDEAAVSMRWMLAEGHTPRLLVDAMFASNFALAERGTGRALHLRRIELTRRPADGTLLHAHFRCELRFNAPQDRIVYARSDLDLPFVTQDDGHLADLLPVLEGSLREQTAATPLRDKVWNVLSRGMRGGHLRMAQVAEALHLSPRTLQRRLGEVGTSYQQVLDQVRHQLARRLLDATDLDVGEIAFLLGFEELNSFNRAFRQWEGATPARWRTTIAG</sequence>
<dbReference type="Proteomes" id="UP000248926">
    <property type="component" value="Unassembled WGS sequence"/>
</dbReference>
<evidence type="ECO:0000256" key="3">
    <source>
        <dbReference type="ARBA" id="ARBA00023163"/>
    </source>
</evidence>
<name>A0A328P5L4_9GAMM</name>
<dbReference type="InterPro" id="IPR032687">
    <property type="entry name" value="AraC-type_N"/>
</dbReference>
<protein>
    <recommendedName>
        <fullName evidence="4">HTH araC/xylS-type domain-containing protein</fullName>
    </recommendedName>
</protein>
<evidence type="ECO:0000313" key="5">
    <source>
        <dbReference type="EMBL" id="RAO76032.1"/>
    </source>
</evidence>
<evidence type="ECO:0000256" key="2">
    <source>
        <dbReference type="ARBA" id="ARBA00023125"/>
    </source>
</evidence>
<dbReference type="RefSeq" id="WP_202864090.1">
    <property type="nucleotide sequence ID" value="NZ_NFZS01000003.1"/>
</dbReference>
<dbReference type="PROSITE" id="PS01124">
    <property type="entry name" value="HTH_ARAC_FAMILY_2"/>
    <property type="match status" value="1"/>
</dbReference>
<evidence type="ECO:0000259" key="4">
    <source>
        <dbReference type="PROSITE" id="PS01124"/>
    </source>
</evidence>
<organism evidence="5 6">
    <name type="scientific">Dyella jiangningensis</name>
    <dbReference type="NCBI Taxonomy" id="1379159"/>
    <lineage>
        <taxon>Bacteria</taxon>
        <taxon>Pseudomonadati</taxon>
        <taxon>Pseudomonadota</taxon>
        <taxon>Gammaproteobacteria</taxon>
        <taxon>Lysobacterales</taxon>
        <taxon>Rhodanobacteraceae</taxon>
        <taxon>Dyella</taxon>
    </lineage>
</organism>
<keyword evidence="6" id="KW-1185">Reference proteome</keyword>
<dbReference type="InterPro" id="IPR018060">
    <property type="entry name" value="HTH_AraC"/>
</dbReference>
<dbReference type="PANTHER" id="PTHR47894:SF1">
    <property type="entry name" value="HTH-TYPE TRANSCRIPTIONAL REGULATOR VQSM"/>
    <property type="match status" value="1"/>
</dbReference>